<dbReference type="GO" id="GO:0006310">
    <property type="term" value="P:DNA recombination"/>
    <property type="evidence" value="ECO:0007669"/>
    <property type="project" value="InterPro"/>
</dbReference>
<evidence type="ECO:0000256" key="1">
    <source>
        <dbReference type="ARBA" id="ARBA00003618"/>
    </source>
</evidence>
<dbReference type="InterPro" id="IPR004604">
    <property type="entry name" value="DNA_recomb/repair_RecN"/>
</dbReference>
<keyword evidence="6" id="KW-0067">ATP-binding</keyword>
<evidence type="ECO:0000256" key="4">
    <source>
        <dbReference type="ARBA" id="ARBA00022741"/>
    </source>
</evidence>
<keyword evidence="4" id="KW-0547">Nucleotide-binding</keyword>
<reference evidence="13" key="1">
    <citation type="submission" date="2016-06" db="EMBL/GenBank/DDBJ databases">
        <title>Draft genome sequence of Desulfoplanes formicivorans strain Pf12B.</title>
        <authorList>
            <person name="Watanabe M."/>
            <person name="Kojima H."/>
            <person name="Fukui M."/>
        </authorList>
    </citation>
    <scope>NUCLEOTIDE SEQUENCE [LARGE SCALE GENOMIC DNA]</scope>
    <source>
        <strain evidence="13">Pf12B</strain>
    </source>
</reference>
<comment type="similarity">
    <text evidence="2 9">Belongs to the RecN family.</text>
</comment>
<keyword evidence="7 9" id="KW-0234">DNA repair</keyword>
<dbReference type="GO" id="GO:0006281">
    <property type="term" value="P:DNA repair"/>
    <property type="evidence" value="ECO:0007669"/>
    <property type="project" value="UniProtKB-KW"/>
</dbReference>
<proteinExistence type="inferred from homology"/>
<comment type="function">
    <text evidence="1 9">May be involved in recombinational repair of damaged DNA.</text>
</comment>
<dbReference type="GO" id="GO:0005524">
    <property type="term" value="F:ATP binding"/>
    <property type="evidence" value="ECO:0007669"/>
    <property type="project" value="UniProtKB-KW"/>
</dbReference>
<evidence type="ECO:0000256" key="7">
    <source>
        <dbReference type="ARBA" id="ARBA00023204"/>
    </source>
</evidence>
<evidence type="ECO:0000256" key="9">
    <source>
        <dbReference type="PIRNR" id="PIRNR003128"/>
    </source>
</evidence>
<dbReference type="PANTHER" id="PTHR11059">
    <property type="entry name" value="DNA REPAIR PROTEIN RECN"/>
    <property type="match status" value="1"/>
</dbReference>
<dbReference type="OrthoDB" id="9806954at2"/>
<sequence length="534" mass="60723">MLEFLRIRNLALIEDVEMDFVAGLNVLTGESGAGKSFILSALDFILGERISSSMIRSGCEKAQVEAIFVLDGQEVILRREILAETGRSRIYINDKLGSQEKVQALGPSLLIHTSQHGQQKLLRPAYHVHIVDGFLDDPGLLVRHREMVREMAQILAQEQEIRDRVRGLEEKRDFLEYQQAEIQKVAPKPGEEEALLAEKKIIQAQADSREMIHQSLEVINGQEFSLLEGLGVLQSHVQALADLDERYAEYASHMEDARQSVLELDRELRSEPMDFEHQARLEAIESRLWKLAQLQRRLKRSLDRILELEQEIQDNIAFLDQSNLQLTQLERKRMDLAQDLATLTQQLNTARSQAAKVLKERLEDRLKDLGFSDKLELVFEIERKEIHPDIFEERPRIFWVPNPGQPPQPLDKIASGGELSRFLLAVVGLRAERDMPTLLFDEVDSGIGGITLNKVAASIQDLARRQQVILITHWPQLAAMAERHFHIQKQVRDGKTFTLCSRLKDKEIVAELARMAGGGDKGMMLARELVGKTG</sequence>
<evidence type="ECO:0000313" key="12">
    <source>
        <dbReference type="EMBL" id="GAU08420.1"/>
    </source>
</evidence>
<dbReference type="Proteomes" id="UP000095200">
    <property type="component" value="Unassembled WGS sequence"/>
</dbReference>
<dbReference type="InterPro" id="IPR027417">
    <property type="entry name" value="P-loop_NTPase"/>
</dbReference>
<evidence type="ECO:0000256" key="3">
    <source>
        <dbReference type="ARBA" id="ARBA00021315"/>
    </source>
</evidence>
<dbReference type="RefSeq" id="WP_069857934.1">
    <property type="nucleotide sequence ID" value="NZ_BDFE01000015.1"/>
</dbReference>
<protein>
    <recommendedName>
        <fullName evidence="3 9">DNA repair protein RecN</fullName>
    </recommendedName>
    <alternativeName>
        <fullName evidence="8 9">Recombination protein N</fullName>
    </alternativeName>
</protein>
<keyword evidence="5 9" id="KW-0227">DNA damage</keyword>
<comment type="caution">
    <text evidence="12">The sequence shown here is derived from an EMBL/GenBank/DDBJ whole genome shotgun (WGS) entry which is preliminary data.</text>
</comment>
<keyword evidence="13" id="KW-1185">Reference proteome</keyword>
<dbReference type="EMBL" id="BDFE01000015">
    <property type="protein sequence ID" value="GAU08420.1"/>
    <property type="molecule type" value="Genomic_DNA"/>
</dbReference>
<dbReference type="GO" id="GO:0043590">
    <property type="term" value="C:bacterial nucleoid"/>
    <property type="evidence" value="ECO:0007669"/>
    <property type="project" value="TreeGrafter"/>
</dbReference>
<dbReference type="Pfam" id="PF02463">
    <property type="entry name" value="SMC_N"/>
    <property type="match status" value="1"/>
</dbReference>
<dbReference type="InterPro" id="IPR003395">
    <property type="entry name" value="RecF/RecN/SMC_N"/>
</dbReference>
<evidence type="ECO:0000313" key="13">
    <source>
        <dbReference type="Proteomes" id="UP000095200"/>
    </source>
</evidence>
<gene>
    <name evidence="12" type="ORF">DPF_1128</name>
</gene>
<name>A0A194AGT4_9BACT</name>
<feature type="coiled-coil region" evidence="10">
    <location>
        <begin position="291"/>
        <end position="360"/>
    </location>
</feature>
<dbReference type="PANTHER" id="PTHR11059:SF0">
    <property type="entry name" value="DNA REPAIR PROTEIN RECN"/>
    <property type="match status" value="1"/>
</dbReference>
<evidence type="ECO:0000256" key="6">
    <source>
        <dbReference type="ARBA" id="ARBA00022840"/>
    </source>
</evidence>
<evidence type="ECO:0000256" key="8">
    <source>
        <dbReference type="ARBA" id="ARBA00033408"/>
    </source>
</evidence>
<accession>A0A194AGT4</accession>
<feature type="coiled-coil region" evidence="10">
    <location>
        <begin position="151"/>
        <end position="178"/>
    </location>
</feature>
<dbReference type="Gene3D" id="3.40.50.300">
    <property type="entry name" value="P-loop containing nucleotide triphosphate hydrolases"/>
    <property type="match status" value="2"/>
</dbReference>
<dbReference type="STRING" id="1592317.DPF_1128"/>
<dbReference type="SUPFAM" id="SSF52540">
    <property type="entry name" value="P-loop containing nucleoside triphosphate hydrolases"/>
    <property type="match status" value="1"/>
</dbReference>
<feature type="domain" description="RecF/RecN/SMC N-terminal" evidence="11">
    <location>
        <begin position="5"/>
        <end position="490"/>
    </location>
</feature>
<keyword evidence="10" id="KW-0175">Coiled coil</keyword>
<dbReference type="GO" id="GO:0009432">
    <property type="term" value="P:SOS response"/>
    <property type="evidence" value="ECO:0007669"/>
    <property type="project" value="TreeGrafter"/>
</dbReference>
<evidence type="ECO:0000256" key="10">
    <source>
        <dbReference type="SAM" id="Coils"/>
    </source>
</evidence>
<organism evidence="12 13">
    <name type="scientific">Desulfoplanes formicivorans</name>
    <dbReference type="NCBI Taxonomy" id="1592317"/>
    <lineage>
        <taxon>Bacteria</taxon>
        <taxon>Pseudomonadati</taxon>
        <taxon>Thermodesulfobacteriota</taxon>
        <taxon>Desulfovibrionia</taxon>
        <taxon>Desulfovibrionales</taxon>
        <taxon>Desulfoplanaceae</taxon>
        <taxon>Desulfoplanes</taxon>
    </lineage>
</organism>
<evidence type="ECO:0000256" key="5">
    <source>
        <dbReference type="ARBA" id="ARBA00022763"/>
    </source>
</evidence>
<dbReference type="PIRSF" id="PIRSF003128">
    <property type="entry name" value="RecN"/>
    <property type="match status" value="1"/>
</dbReference>
<evidence type="ECO:0000256" key="2">
    <source>
        <dbReference type="ARBA" id="ARBA00009441"/>
    </source>
</evidence>
<evidence type="ECO:0000259" key="11">
    <source>
        <dbReference type="Pfam" id="PF02463"/>
    </source>
</evidence>
<dbReference type="AlphaFoldDB" id="A0A194AGT4"/>